<sequence length="535" mass="60707">MERLSNVEREAAYQRLDAQIFALERQILELKRKRNELAYISRLPPELMASIFKQYRHSTTGIRWIKGTTHVCRLWRQIALDCPPLWSHMGTSMKSDCLEAMLDRSKQSALRIDVRVTTRLPPAPVVEALKQPSRLREVRLQGPPILLSKLVAPWSGPMPALKSLHVRASDEAHFPIFPTQFTRDTFPRLGILDVVGCGPMFRFDSSFVGLTRLRITSELPPDGRILDALSNMTGLVELDLELPFSEMDMTFSSTVSTPVALSSLQTLVLKGSCRGCADLLANLRLPMPLGMTIDCEGDNERAVSSLYSALASSWWSNPVVRSIHPKPRPMRLFDRLSVLGDYPTEIELSGSSHCTRNFFDFTFSLSPGQQPSTLSRLVRRIMSILDFVGPRTLEMRGEIGPDLENYRYFLTRRHATSLESVTTDDPFARYFITYLKTDPTLRSPYGDAQGDQQLYLPNLKTLRFDNVWFDDDYPPLRAESLIDLLERRLGVGGKRLDVLGFRYCHAMQVSEVEALRGMVEEVEWFGPAPDSDDED</sequence>
<name>A8NJX9_COPC7</name>
<dbReference type="VEuPathDB" id="FungiDB:CC1G_11727"/>
<dbReference type="InParanoid" id="A8NJX9"/>
<protein>
    <submittedName>
        <fullName evidence="1">Uncharacterized protein</fullName>
    </submittedName>
</protein>
<organism evidence="1 2">
    <name type="scientific">Coprinopsis cinerea (strain Okayama-7 / 130 / ATCC MYA-4618 / FGSC 9003)</name>
    <name type="common">Inky cap fungus</name>
    <name type="synonym">Hormographiella aspergillata</name>
    <dbReference type="NCBI Taxonomy" id="240176"/>
    <lineage>
        <taxon>Eukaryota</taxon>
        <taxon>Fungi</taxon>
        <taxon>Dikarya</taxon>
        <taxon>Basidiomycota</taxon>
        <taxon>Agaricomycotina</taxon>
        <taxon>Agaricomycetes</taxon>
        <taxon>Agaricomycetidae</taxon>
        <taxon>Agaricales</taxon>
        <taxon>Agaricineae</taxon>
        <taxon>Psathyrellaceae</taxon>
        <taxon>Coprinopsis</taxon>
    </lineage>
</organism>
<dbReference type="SUPFAM" id="SSF52047">
    <property type="entry name" value="RNI-like"/>
    <property type="match status" value="1"/>
</dbReference>
<gene>
    <name evidence="1" type="ORF">CC1G_11727</name>
</gene>
<dbReference type="KEGG" id="cci:CC1G_11727"/>
<dbReference type="EMBL" id="AACS02000010">
    <property type="protein sequence ID" value="EAU87508.2"/>
    <property type="molecule type" value="Genomic_DNA"/>
</dbReference>
<dbReference type="HOGENOM" id="CLU_024199_2_0_1"/>
<keyword evidence="2" id="KW-1185">Reference proteome</keyword>
<comment type="caution">
    <text evidence="1">The sequence shown here is derived from an EMBL/GenBank/DDBJ whole genome shotgun (WGS) entry which is preliminary data.</text>
</comment>
<dbReference type="OMA" id="GAMHELI"/>
<evidence type="ECO:0000313" key="1">
    <source>
        <dbReference type="EMBL" id="EAU87508.2"/>
    </source>
</evidence>
<dbReference type="Gene3D" id="1.20.1280.50">
    <property type="match status" value="1"/>
</dbReference>
<dbReference type="OrthoDB" id="3016717at2759"/>
<dbReference type="RefSeq" id="XP_001834318.2">
    <property type="nucleotide sequence ID" value="XM_001834266.2"/>
</dbReference>
<evidence type="ECO:0000313" key="2">
    <source>
        <dbReference type="Proteomes" id="UP000001861"/>
    </source>
</evidence>
<reference evidence="1 2" key="1">
    <citation type="journal article" date="2010" name="Proc. Natl. Acad. Sci. U.S.A.">
        <title>Insights into evolution of multicellular fungi from the assembled chromosomes of the mushroom Coprinopsis cinerea (Coprinus cinereus).</title>
        <authorList>
            <person name="Stajich J.E."/>
            <person name="Wilke S.K."/>
            <person name="Ahren D."/>
            <person name="Au C.H."/>
            <person name="Birren B.W."/>
            <person name="Borodovsky M."/>
            <person name="Burns C."/>
            <person name="Canback B."/>
            <person name="Casselton L.A."/>
            <person name="Cheng C.K."/>
            <person name="Deng J."/>
            <person name="Dietrich F.S."/>
            <person name="Fargo D.C."/>
            <person name="Farman M.L."/>
            <person name="Gathman A.C."/>
            <person name="Goldberg J."/>
            <person name="Guigo R."/>
            <person name="Hoegger P.J."/>
            <person name="Hooker J.B."/>
            <person name="Huggins A."/>
            <person name="James T.Y."/>
            <person name="Kamada T."/>
            <person name="Kilaru S."/>
            <person name="Kodira C."/>
            <person name="Kues U."/>
            <person name="Kupfer D."/>
            <person name="Kwan H.S."/>
            <person name="Lomsadze A."/>
            <person name="Li W."/>
            <person name="Lilly W.W."/>
            <person name="Ma L.J."/>
            <person name="Mackey A.J."/>
            <person name="Manning G."/>
            <person name="Martin F."/>
            <person name="Muraguchi H."/>
            <person name="Natvig D.O."/>
            <person name="Palmerini H."/>
            <person name="Ramesh M.A."/>
            <person name="Rehmeyer C.J."/>
            <person name="Roe B.A."/>
            <person name="Shenoy N."/>
            <person name="Stanke M."/>
            <person name="Ter-Hovhannisyan V."/>
            <person name="Tunlid A."/>
            <person name="Velagapudi R."/>
            <person name="Vision T.J."/>
            <person name="Zeng Q."/>
            <person name="Zolan M.E."/>
            <person name="Pukkila P.J."/>
        </authorList>
    </citation>
    <scope>NUCLEOTIDE SEQUENCE [LARGE SCALE GENOMIC DNA]</scope>
    <source>
        <strain evidence="2">Okayama-7 / 130 / ATCC MYA-4618 / FGSC 9003</strain>
    </source>
</reference>
<dbReference type="GeneID" id="6010832"/>
<dbReference type="Proteomes" id="UP000001861">
    <property type="component" value="Unassembled WGS sequence"/>
</dbReference>
<accession>A8NJX9</accession>
<proteinExistence type="predicted"/>
<dbReference type="AlphaFoldDB" id="A8NJX9"/>